<dbReference type="InterPro" id="IPR050059">
    <property type="entry name" value="ATP_synthase_B_chain"/>
</dbReference>
<dbReference type="InterPro" id="IPR028987">
    <property type="entry name" value="ATP_synth_B-like_membr_sf"/>
</dbReference>
<keyword evidence="2 15" id="KW-0813">Transport</keyword>
<dbReference type="GO" id="GO:0012505">
    <property type="term" value="C:endomembrane system"/>
    <property type="evidence" value="ECO:0007669"/>
    <property type="project" value="UniProtKB-SubCell"/>
</dbReference>
<proteinExistence type="inferred from homology"/>
<evidence type="ECO:0000313" key="17">
    <source>
        <dbReference type="EMBL" id="MBK7676518.1"/>
    </source>
</evidence>
<evidence type="ECO:0000256" key="8">
    <source>
        <dbReference type="ARBA" id="ARBA00023065"/>
    </source>
</evidence>
<evidence type="ECO:0000256" key="15">
    <source>
        <dbReference type="HAMAP-Rule" id="MF_01398"/>
    </source>
</evidence>
<comment type="function">
    <text evidence="12">Component of the F(0) channel, it forms part of the peripheral stalk, linking F(1) to F(0). The b'-subunit is a diverged and duplicated form of b found in plants and photosynthetic bacteria.</text>
</comment>
<evidence type="ECO:0000256" key="11">
    <source>
        <dbReference type="ARBA" id="ARBA00025198"/>
    </source>
</evidence>
<dbReference type="NCBIfam" id="TIGR01144">
    <property type="entry name" value="ATP_synt_b"/>
    <property type="match status" value="1"/>
</dbReference>
<dbReference type="Gene3D" id="6.10.250.1580">
    <property type="match status" value="1"/>
</dbReference>
<comment type="subunit">
    <text evidence="15">F-type ATPases have 2 components, F(1) - the catalytic core - and F(0) - the membrane proton channel. F(1) has five subunits: alpha(3), beta(3), gamma(1), delta(1), epsilon(1). F(0) has three main subunits: a(1), b(2) and c(10-14). The alpha and beta chains form an alternating ring which encloses part of the gamma chain. F(1) is attached to F(0) by a central stalk formed by the gamma and epsilon chains, while a peripheral stalk is formed by the delta and b chains.</text>
</comment>
<dbReference type="InterPro" id="IPR002146">
    <property type="entry name" value="ATP_synth_b/b'su_bac/chlpt"/>
</dbReference>
<comment type="function">
    <text evidence="11 15">F(1)F(0) ATP synthase produces ATP from ADP in the presence of a proton or sodium gradient. F-type ATPases consist of two structural domains, F(1) containing the extramembraneous catalytic core and F(0) containing the membrane proton channel, linked together by a central stalk and a peripheral stalk. During catalysis, ATP synthesis in the catalytic domain of F(1) is coupled via a rotary mechanism of the central stalk subunits to proton translocation.</text>
</comment>
<dbReference type="Pfam" id="PF00430">
    <property type="entry name" value="ATP-synt_B"/>
    <property type="match status" value="1"/>
</dbReference>
<evidence type="ECO:0000313" key="18">
    <source>
        <dbReference type="Proteomes" id="UP000697998"/>
    </source>
</evidence>
<feature type="transmembrane region" description="Helical" evidence="15">
    <location>
        <begin position="6"/>
        <end position="26"/>
    </location>
</feature>
<sequence>MNINATLIGEAIWFGVFIWITMKYVWPPLAKAMADRQKLIADGLAASERAKHELDLAGKRSADALRDAKAKAAEVIAAAEKRGAQMVEEAKLTAKVEADKVVAASRAEIAQLLEQARAELRDRVADLAVAGAERILKREVDAKAHADMLVALKQEL</sequence>
<evidence type="ECO:0000256" key="14">
    <source>
        <dbReference type="ARBA" id="ARBA00037847"/>
    </source>
</evidence>
<keyword evidence="9 15" id="KW-0472">Membrane</keyword>
<evidence type="ECO:0000256" key="13">
    <source>
        <dbReference type="ARBA" id="ARBA00026054"/>
    </source>
</evidence>
<gene>
    <name evidence="15" type="primary">atpF</name>
    <name evidence="17" type="ORF">IPJ27_18135</name>
</gene>
<comment type="caution">
    <text evidence="17">The sequence shown here is derived from an EMBL/GenBank/DDBJ whole genome shotgun (WGS) entry which is preliminary data.</text>
</comment>
<keyword evidence="5 15" id="KW-0812">Transmembrane</keyword>
<dbReference type="HAMAP" id="MF_01398">
    <property type="entry name" value="ATP_synth_b_bprime"/>
    <property type="match status" value="1"/>
</dbReference>
<accession>A0A935Q006</accession>
<organism evidence="17 18">
    <name type="scientific">Candidatus Accumulibacter proximus</name>
    <dbReference type="NCBI Taxonomy" id="2954385"/>
    <lineage>
        <taxon>Bacteria</taxon>
        <taxon>Pseudomonadati</taxon>
        <taxon>Pseudomonadota</taxon>
        <taxon>Betaproteobacteria</taxon>
        <taxon>Candidatus Accumulibacter</taxon>
    </lineage>
</organism>
<evidence type="ECO:0000256" key="3">
    <source>
        <dbReference type="ARBA" id="ARBA00022475"/>
    </source>
</evidence>
<evidence type="ECO:0000256" key="12">
    <source>
        <dbReference type="ARBA" id="ARBA00025614"/>
    </source>
</evidence>
<keyword evidence="7 15" id="KW-1133">Transmembrane helix</keyword>
<evidence type="ECO:0000256" key="6">
    <source>
        <dbReference type="ARBA" id="ARBA00022781"/>
    </source>
</evidence>
<evidence type="ECO:0000256" key="16">
    <source>
        <dbReference type="RuleBase" id="RU003848"/>
    </source>
</evidence>
<evidence type="ECO:0000256" key="7">
    <source>
        <dbReference type="ARBA" id="ARBA00022989"/>
    </source>
</evidence>
<dbReference type="AlphaFoldDB" id="A0A935Q006"/>
<dbReference type="PANTHER" id="PTHR33445">
    <property type="entry name" value="ATP SYNTHASE SUBUNIT B', CHLOROPLASTIC"/>
    <property type="match status" value="1"/>
</dbReference>
<keyword evidence="6 15" id="KW-0375">Hydrogen ion transport</keyword>
<evidence type="ECO:0000256" key="1">
    <source>
        <dbReference type="ARBA" id="ARBA00005513"/>
    </source>
</evidence>
<dbReference type="SUPFAM" id="SSF81573">
    <property type="entry name" value="F1F0 ATP synthase subunit B, membrane domain"/>
    <property type="match status" value="1"/>
</dbReference>
<protein>
    <recommendedName>
        <fullName evidence="15">ATP synthase subunit b</fullName>
    </recommendedName>
    <alternativeName>
        <fullName evidence="15">ATP synthase F(0) sector subunit b</fullName>
    </alternativeName>
    <alternativeName>
        <fullName evidence="15">ATPase subunit I</fullName>
    </alternativeName>
    <alternativeName>
        <fullName evidence="15">F-type ATPase subunit b</fullName>
        <shortName evidence="15">F-ATPase subunit b</shortName>
    </alternativeName>
</protein>
<comment type="similarity">
    <text evidence="1 15 16">Belongs to the ATPase B chain family.</text>
</comment>
<dbReference type="Proteomes" id="UP000697998">
    <property type="component" value="Unassembled WGS sequence"/>
</dbReference>
<evidence type="ECO:0000256" key="2">
    <source>
        <dbReference type="ARBA" id="ARBA00022448"/>
    </source>
</evidence>
<evidence type="ECO:0000256" key="5">
    <source>
        <dbReference type="ARBA" id="ARBA00022692"/>
    </source>
</evidence>
<dbReference type="GO" id="GO:0046933">
    <property type="term" value="F:proton-transporting ATP synthase activity, rotational mechanism"/>
    <property type="evidence" value="ECO:0007669"/>
    <property type="project" value="UniProtKB-UniRule"/>
</dbReference>
<dbReference type="GO" id="GO:0005886">
    <property type="term" value="C:plasma membrane"/>
    <property type="evidence" value="ECO:0007669"/>
    <property type="project" value="UniProtKB-SubCell"/>
</dbReference>
<keyword evidence="8 15" id="KW-0406">Ion transport</keyword>
<evidence type="ECO:0000256" key="4">
    <source>
        <dbReference type="ARBA" id="ARBA00022547"/>
    </source>
</evidence>
<dbReference type="GO" id="GO:0046961">
    <property type="term" value="F:proton-transporting ATPase activity, rotational mechanism"/>
    <property type="evidence" value="ECO:0007669"/>
    <property type="project" value="TreeGrafter"/>
</dbReference>
<keyword evidence="4 15" id="KW-0138">CF(0)</keyword>
<name>A0A935Q006_9PROT</name>
<dbReference type="GO" id="GO:0045259">
    <property type="term" value="C:proton-transporting ATP synthase complex"/>
    <property type="evidence" value="ECO:0007669"/>
    <property type="project" value="UniProtKB-KW"/>
</dbReference>
<evidence type="ECO:0000256" key="10">
    <source>
        <dbReference type="ARBA" id="ARBA00023310"/>
    </source>
</evidence>
<dbReference type="InterPro" id="IPR005864">
    <property type="entry name" value="ATP_synth_F0_bsu_bac"/>
</dbReference>
<dbReference type="NCBIfam" id="NF004411">
    <property type="entry name" value="PRK05759.1-2"/>
    <property type="match status" value="1"/>
</dbReference>
<keyword evidence="3 15" id="KW-1003">Cell membrane</keyword>
<comment type="subcellular location">
    <subcellularLocation>
        <location evidence="15">Cell membrane</location>
        <topology evidence="15">Single-pass membrane protein</topology>
    </subcellularLocation>
    <subcellularLocation>
        <location evidence="14">Endomembrane system</location>
        <topology evidence="14">Single-pass membrane protein</topology>
    </subcellularLocation>
</comment>
<dbReference type="PANTHER" id="PTHR33445:SF1">
    <property type="entry name" value="ATP SYNTHASE SUBUNIT B"/>
    <property type="match status" value="1"/>
</dbReference>
<evidence type="ECO:0000256" key="9">
    <source>
        <dbReference type="ARBA" id="ARBA00023136"/>
    </source>
</evidence>
<reference evidence="17 18" key="1">
    <citation type="submission" date="2020-10" db="EMBL/GenBank/DDBJ databases">
        <title>Connecting structure to function with the recovery of over 1000 high-quality activated sludge metagenome-assembled genomes encoding full-length rRNA genes using long-read sequencing.</title>
        <authorList>
            <person name="Singleton C.M."/>
            <person name="Petriglieri F."/>
            <person name="Kristensen J.M."/>
            <person name="Kirkegaard R.H."/>
            <person name="Michaelsen T.Y."/>
            <person name="Andersen M.H."/>
            <person name="Karst S.M."/>
            <person name="Dueholm M.S."/>
            <person name="Nielsen P.H."/>
            <person name="Albertsen M."/>
        </authorList>
    </citation>
    <scope>NUCLEOTIDE SEQUENCE [LARGE SCALE GENOMIC DNA]</scope>
    <source>
        <strain evidence="17">EsbW_18-Q3-R4-48_BATAC.285</strain>
    </source>
</reference>
<dbReference type="EMBL" id="JADJMH010000020">
    <property type="protein sequence ID" value="MBK7676518.1"/>
    <property type="molecule type" value="Genomic_DNA"/>
</dbReference>
<dbReference type="CDD" id="cd06503">
    <property type="entry name" value="ATP-synt_Fo_b"/>
    <property type="match status" value="1"/>
</dbReference>
<comment type="subunit">
    <text evidence="13">F-type ATPases have 2 components, F(1) - the catalytic core - and F(0) - the membrane proton channel. F(1) has five subunits: alpha(3), beta(3), gamma(1), delta(1), epsilon(1). F(0) has four main subunits: a(1), b(2) and c(10-14). The alpha and beta chains form an alternating ring which encloses part of the gamma chain. F(1) is attached to F(0) by a central stalk formed by the gamma and epsilon chains, while a peripheral stalk is formed by the delta and b chains.</text>
</comment>
<keyword evidence="10 15" id="KW-0066">ATP synthesis</keyword>